<proteinExistence type="predicted"/>
<dbReference type="EMBL" id="CP038469">
    <property type="protein sequence ID" value="QBX80013.1"/>
    <property type="molecule type" value="Genomic_DNA"/>
</dbReference>
<dbReference type="RefSeq" id="WP_135322049.1">
    <property type="nucleotide sequence ID" value="NZ_CP038469.1"/>
</dbReference>
<name>A0ABX5T3W5_9ENTR</name>
<sequence>MGTLTIAAIALFIGIWHEINRFPATVKSILSLQQEVMDLKDENENLRSEIDALKGELLDISNQIERIKDPEYYALLDAGDGDGDGDGLYALDKLRGNI</sequence>
<protein>
    <submittedName>
        <fullName evidence="2">Uncharacterized protein</fullName>
    </submittedName>
</protein>
<keyword evidence="1" id="KW-0175">Coiled coil</keyword>
<feature type="coiled-coil region" evidence="1">
    <location>
        <begin position="29"/>
        <end position="63"/>
    </location>
</feature>
<evidence type="ECO:0000313" key="3">
    <source>
        <dbReference type="Proteomes" id="UP000296284"/>
    </source>
</evidence>
<gene>
    <name evidence="2" type="ORF">E4Z61_06405</name>
</gene>
<reference evidence="2 3" key="1">
    <citation type="submission" date="2019-03" db="EMBL/GenBank/DDBJ databases">
        <title>Complete genome sequence of Citrobacter sp. SNU WT2 isolated from diseased rainbow trout.</title>
        <authorList>
            <person name="Oh W.T."/>
            <person name="Park S.C."/>
        </authorList>
    </citation>
    <scope>NUCLEOTIDE SEQUENCE [LARGE SCALE GENOMIC DNA]</scope>
    <source>
        <strain evidence="2 3">SNU WT2</strain>
    </source>
</reference>
<evidence type="ECO:0000313" key="2">
    <source>
        <dbReference type="EMBL" id="QBX80013.1"/>
    </source>
</evidence>
<organism evidence="2 3">
    <name type="scientific">Citrobacter tructae</name>
    <dbReference type="NCBI Taxonomy" id="2562449"/>
    <lineage>
        <taxon>Bacteria</taxon>
        <taxon>Pseudomonadati</taxon>
        <taxon>Pseudomonadota</taxon>
        <taxon>Gammaproteobacteria</taxon>
        <taxon>Enterobacterales</taxon>
        <taxon>Enterobacteriaceae</taxon>
        <taxon>Citrobacter</taxon>
    </lineage>
</organism>
<evidence type="ECO:0000256" key="1">
    <source>
        <dbReference type="SAM" id="Coils"/>
    </source>
</evidence>
<keyword evidence="3" id="KW-1185">Reference proteome</keyword>
<dbReference type="Proteomes" id="UP000296284">
    <property type="component" value="Chromosome"/>
</dbReference>
<accession>A0ABX5T3W5</accession>